<protein>
    <submittedName>
        <fullName evidence="5">DNA-binding HxlR family transcriptional regulator</fullName>
    </submittedName>
</protein>
<keyword evidence="1" id="KW-0805">Transcription regulation</keyword>
<feature type="domain" description="HTH hxlR-type" evidence="4">
    <location>
        <begin position="1"/>
        <end position="67"/>
    </location>
</feature>
<keyword evidence="3" id="KW-0804">Transcription</keyword>
<reference evidence="5 6" key="1">
    <citation type="submission" date="2020-08" db="EMBL/GenBank/DDBJ databases">
        <title>Sequencing the genomes of 1000 actinobacteria strains.</title>
        <authorList>
            <person name="Klenk H.-P."/>
        </authorList>
    </citation>
    <scope>NUCLEOTIDE SEQUENCE [LARGE SCALE GENOMIC DNA]</scope>
    <source>
        <strain evidence="5 6">DSM 11053</strain>
    </source>
</reference>
<evidence type="ECO:0000256" key="3">
    <source>
        <dbReference type="ARBA" id="ARBA00023163"/>
    </source>
</evidence>
<comment type="caution">
    <text evidence="5">The sequence shown here is derived from an EMBL/GenBank/DDBJ whole genome shotgun (WGS) entry which is preliminary data.</text>
</comment>
<organism evidence="5 6">
    <name type="scientific">Microlunatus antarcticus</name>
    <dbReference type="NCBI Taxonomy" id="53388"/>
    <lineage>
        <taxon>Bacteria</taxon>
        <taxon>Bacillati</taxon>
        <taxon>Actinomycetota</taxon>
        <taxon>Actinomycetes</taxon>
        <taxon>Propionibacteriales</taxon>
        <taxon>Propionibacteriaceae</taxon>
        <taxon>Microlunatus</taxon>
    </lineage>
</organism>
<dbReference type="InterPro" id="IPR036390">
    <property type="entry name" value="WH_DNA-bd_sf"/>
</dbReference>
<dbReference type="EMBL" id="JACHZG010000001">
    <property type="protein sequence ID" value="MBB3326985.1"/>
    <property type="molecule type" value="Genomic_DNA"/>
</dbReference>
<dbReference type="PANTHER" id="PTHR33204:SF18">
    <property type="entry name" value="TRANSCRIPTIONAL REGULATORY PROTEIN"/>
    <property type="match status" value="1"/>
</dbReference>
<dbReference type="InterPro" id="IPR036388">
    <property type="entry name" value="WH-like_DNA-bd_sf"/>
</dbReference>
<evidence type="ECO:0000256" key="1">
    <source>
        <dbReference type="ARBA" id="ARBA00023015"/>
    </source>
</evidence>
<dbReference type="PROSITE" id="PS51118">
    <property type="entry name" value="HTH_HXLR"/>
    <property type="match status" value="1"/>
</dbReference>
<gene>
    <name evidence="5" type="ORF">FHX39_001929</name>
</gene>
<accession>A0A7W5JVA1</accession>
<keyword evidence="2 5" id="KW-0238">DNA-binding</keyword>
<dbReference type="Gene3D" id="1.10.10.10">
    <property type="entry name" value="Winged helix-like DNA-binding domain superfamily/Winged helix DNA-binding domain"/>
    <property type="match status" value="1"/>
</dbReference>
<dbReference type="InterPro" id="IPR002577">
    <property type="entry name" value="HTH_HxlR"/>
</dbReference>
<sequence length="73" mass="8217">MQRALEIGRNILTDRVGTLVGEGLPERAPYQERPTRYEYRLTAGGRDTFPVLLAMATWRCAHTLGPHESSVAY</sequence>
<proteinExistence type="predicted"/>
<name>A0A7W5JVA1_9ACTN</name>
<dbReference type="Proteomes" id="UP000565572">
    <property type="component" value="Unassembled WGS sequence"/>
</dbReference>
<evidence type="ECO:0000259" key="4">
    <source>
        <dbReference type="PROSITE" id="PS51118"/>
    </source>
</evidence>
<keyword evidence="6" id="KW-1185">Reference proteome</keyword>
<dbReference type="GO" id="GO:0003677">
    <property type="term" value="F:DNA binding"/>
    <property type="evidence" value="ECO:0007669"/>
    <property type="project" value="UniProtKB-KW"/>
</dbReference>
<evidence type="ECO:0000256" key="2">
    <source>
        <dbReference type="ARBA" id="ARBA00023125"/>
    </source>
</evidence>
<dbReference type="SUPFAM" id="SSF46785">
    <property type="entry name" value="Winged helix' DNA-binding domain"/>
    <property type="match status" value="1"/>
</dbReference>
<evidence type="ECO:0000313" key="5">
    <source>
        <dbReference type="EMBL" id="MBB3326985.1"/>
    </source>
</evidence>
<dbReference type="PANTHER" id="PTHR33204">
    <property type="entry name" value="TRANSCRIPTIONAL REGULATOR, MARR FAMILY"/>
    <property type="match status" value="1"/>
</dbReference>
<dbReference type="AlphaFoldDB" id="A0A7W5JVA1"/>
<evidence type="ECO:0000313" key="6">
    <source>
        <dbReference type="Proteomes" id="UP000565572"/>
    </source>
</evidence>
<dbReference type="Pfam" id="PF01638">
    <property type="entry name" value="HxlR"/>
    <property type="match status" value="1"/>
</dbReference>